<reference evidence="5 6" key="1">
    <citation type="submission" date="2016-11" db="UniProtKB">
        <authorList>
            <consortium name="WormBaseParasite"/>
        </authorList>
    </citation>
    <scope>IDENTIFICATION</scope>
</reference>
<evidence type="ECO:0000313" key="6">
    <source>
        <dbReference type="WBParaSite" id="maker-uti_cns_0001208-snap-gene-0.4-mRNA-1"/>
    </source>
</evidence>
<feature type="region of interest" description="Disordered" evidence="1">
    <location>
        <begin position="38"/>
        <end position="59"/>
    </location>
</feature>
<keyword evidence="2" id="KW-0812">Transmembrane</keyword>
<keyword evidence="2" id="KW-0472">Membrane</keyword>
<dbReference type="WBParaSite" id="maker-uti_cns_0001208-snap-gene-0.4-mRNA-1">
    <property type="protein sequence ID" value="maker-uti_cns_0001208-snap-gene-0.4-mRNA-1"/>
    <property type="gene ID" value="maker-uti_cns_0001208-snap-gene-0.4"/>
</dbReference>
<feature type="signal peptide" evidence="3">
    <location>
        <begin position="1"/>
        <end position="27"/>
    </location>
</feature>
<dbReference type="WBParaSite" id="maker-unitig_48225-snap-gene-0.3-mRNA-1">
    <property type="protein sequence ID" value="maker-unitig_48225-snap-gene-0.3-mRNA-1"/>
    <property type="gene ID" value="maker-unitig_48225-snap-gene-0.3"/>
</dbReference>
<evidence type="ECO:0000313" key="7">
    <source>
        <dbReference type="WBParaSite" id="maker-uti_cns_0048222-snap-gene-0.3-mRNA-1"/>
    </source>
</evidence>
<proteinExistence type="predicted"/>
<organism evidence="4 7">
    <name type="scientific">Macrostomum lignano</name>
    <dbReference type="NCBI Taxonomy" id="282301"/>
    <lineage>
        <taxon>Eukaryota</taxon>
        <taxon>Metazoa</taxon>
        <taxon>Spiralia</taxon>
        <taxon>Lophotrochozoa</taxon>
        <taxon>Platyhelminthes</taxon>
        <taxon>Rhabditophora</taxon>
        <taxon>Macrostomorpha</taxon>
        <taxon>Macrostomida</taxon>
        <taxon>Macrostomidae</taxon>
        <taxon>Macrostomum</taxon>
    </lineage>
</organism>
<dbReference type="Proteomes" id="UP000095280">
    <property type="component" value="Unplaced"/>
</dbReference>
<evidence type="ECO:0000256" key="1">
    <source>
        <dbReference type="SAM" id="MobiDB-lite"/>
    </source>
</evidence>
<keyword evidence="4" id="KW-1185">Reference proteome</keyword>
<keyword evidence="2" id="KW-1133">Transmembrane helix</keyword>
<feature type="compositionally biased region" description="Basic residues" evidence="1">
    <location>
        <begin position="47"/>
        <end position="59"/>
    </location>
</feature>
<dbReference type="AlphaFoldDB" id="A0A1I8JI19"/>
<name>A0A1I8JI19_9PLAT</name>
<sequence>MDLFSIFYNVSLLITCLVHISSFSVAAQKEKLEVEEPRLEGEDRHIGHGRHQSGGHHRARVRYSSSYRVPPQLLQRKGGIDLANKTHLIETDSVLIIYQLRRLIYNRSTENLAVCAGPATGPSLSSNRTQSFNYFACPTEIGGTKLTNSVNDERSDVASYCCGSAPSQTCCDKETFYRTYGHPVPPSMVVIGVSAAAGMIVLALLTAVLFCIKRPIRRDSTVSKVNKKAAKSDFAGTPLILTAGPLTDSLGSVYATSQQCPAD</sequence>
<feature type="transmembrane region" description="Helical" evidence="2">
    <location>
        <begin position="188"/>
        <end position="212"/>
    </location>
</feature>
<evidence type="ECO:0000256" key="3">
    <source>
        <dbReference type="SAM" id="SignalP"/>
    </source>
</evidence>
<dbReference type="WBParaSite" id="maker-uti_cns_0048222-snap-gene-0.3-mRNA-1">
    <property type="protein sequence ID" value="maker-uti_cns_0048222-snap-gene-0.3-mRNA-1"/>
    <property type="gene ID" value="maker-uti_cns_0048222-snap-gene-0.3"/>
</dbReference>
<evidence type="ECO:0000313" key="5">
    <source>
        <dbReference type="WBParaSite" id="maker-unitig_48225-snap-gene-0.3-mRNA-1"/>
    </source>
</evidence>
<feature type="chain" id="PRO_5011395280" evidence="3">
    <location>
        <begin position="28"/>
        <end position="263"/>
    </location>
</feature>
<evidence type="ECO:0000313" key="4">
    <source>
        <dbReference type="Proteomes" id="UP000095280"/>
    </source>
</evidence>
<evidence type="ECO:0000256" key="2">
    <source>
        <dbReference type="SAM" id="Phobius"/>
    </source>
</evidence>
<dbReference type="WBParaSite" id="maker-uti_cns_0048229-snap-gene-0.3-mRNA-1">
    <property type="protein sequence ID" value="maker-uti_cns_0048229-snap-gene-0.3-mRNA-1"/>
    <property type="gene ID" value="maker-uti_cns_0048229-snap-gene-0.3"/>
</dbReference>
<keyword evidence="3" id="KW-0732">Signal</keyword>
<protein>
    <submittedName>
        <fullName evidence="5 6">Protein shisa-9</fullName>
    </submittedName>
</protein>
<accession>A0A1I8JI19</accession>